<keyword evidence="1" id="KW-0472">Membrane</keyword>
<reference evidence="2 3" key="1">
    <citation type="journal article" date="2019" name="Nat. Plants">
        <title>Stout camphor tree genome fills gaps in understanding of flowering plant genome evolution.</title>
        <authorList>
            <person name="Chaw S.M."/>
            <person name="Liu Y.C."/>
            <person name="Wu Y.W."/>
            <person name="Wang H.Y."/>
            <person name="Lin C.I."/>
            <person name="Wu C.S."/>
            <person name="Ke H.M."/>
            <person name="Chang L.Y."/>
            <person name="Hsu C.Y."/>
            <person name="Yang H.T."/>
            <person name="Sudianto E."/>
            <person name="Hsu M.H."/>
            <person name="Wu K.P."/>
            <person name="Wang L.N."/>
            <person name="Leebens-Mack J.H."/>
            <person name="Tsai I.J."/>
        </authorList>
    </citation>
    <scope>NUCLEOTIDE SEQUENCE [LARGE SCALE GENOMIC DNA]</scope>
    <source>
        <strain evidence="3">cv. Chaw 1501</strain>
        <tissue evidence="2">Young leaves</tissue>
    </source>
</reference>
<accession>A0A443PPW1</accession>
<feature type="transmembrane region" description="Helical" evidence="1">
    <location>
        <begin position="182"/>
        <end position="208"/>
    </location>
</feature>
<dbReference type="OrthoDB" id="1908649at2759"/>
<feature type="transmembrane region" description="Helical" evidence="1">
    <location>
        <begin position="142"/>
        <end position="170"/>
    </location>
</feature>
<sequence>MDKEPEELQFLGIVGIYREAYKILSSYKKLFSQITLSLILPLSFIFLSHIKISGLIFSDIDHDVDALESTPDNSPSQNRLLHRIASEWLSFLLFKAAYLLLVLLFALLSTSAVVYTIASIYTGKDLSFSKILSVVPKVWKRLVITFFWTFVILLGYNTVTGITIFLILVISVSNALGITLSILIFAFYFVGFVYISLVWHLASVVSVLEDSYGISAMQKSRDLIRGKVWVSAAVFLQLNLVFIAIHIMFSVVVVHGVGVGIVGKIGYGVLFLVLLAGFMLIGLVVQTVIYLVCKSYHHENIDKSILADHLEVYLGEYVPLNGKAVQMESLSV</sequence>
<keyword evidence="1" id="KW-1133">Transmembrane helix</keyword>
<protein>
    <recommendedName>
        <fullName evidence="4">Polyadenylate-binding protein 1-B-binding protein</fullName>
    </recommendedName>
</protein>
<feature type="transmembrane region" description="Helical" evidence="1">
    <location>
        <begin position="96"/>
        <end position="121"/>
    </location>
</feature>
<dbReference type="Proteomes" id="UP000283530">
    <property type="component" value="Unassembled WGS sequence"/>
</dbReference>
<evidence type="ECO:0000313" key="3">
    <source>
        <dbReference type="Proteomes" id="UP000283530"/>
    </source>
</evidence>
<dbReference type="PANTHER" id="PTHR33133">
    <property type="entry name" value="OS08G0107100 PROTEIN-RELATED"/>
    <property type="match status" value="1"/>
</dbReference>
<keyword evidence="3" id="KW-1185">Reference proteome</keyword>
<evidence type="ECO:0008006" key="4">
    <source>
        <dbReference type="Google" id="ProtNLM"/>
    </source>
</evidence>
<comment type="caution">
    <text evidence="2">The sequence shown here is derived from an EMBL/GenBank/DDBJ whole genome shotgun (WGS) entry which is preliminary data.</text>
</comment>
<keyword evidence="1" id="KW-0812">Transmembrane</keyword>
<feature type="transmembrane region" description="Helical" evidence="1">
    <location>
        <begin position="228"/>
        <end position="253"/>
    </location>
</feature>
<dbReference type="PANTHER" id="PTHR33133:SF5">
    <property type="entry name" value="OS08G0107100 PROTEIN"/>
    <property type="match status" value="1"/>
</dbReference>
<dbReference type="AlphaFoldDB" id="A0A443PPW1"/>
<evidence type="ECO:0000256" key="1">
    <source>
        <dbReference type="SAM" id="Phobius"/>
    </source>
</evidence>
<name>A0A443PPW1_9MAGN</name>
<dbReference type="EMBL" id="QPKB01000009">
    <property type="protein sequence ID" value="RWR92798.1"/>
    <property type="molecule type" value="Genomic_DNA"/>
</dbReference>
<proteinExistence type="predicted"/>
<feature type="transmembrane region" description="Helical" evidence="1">
    <location>
        <begin position="30"/>
        <end position="50"/>
    </location>
</feature>
<organism evidence="2 3">
    <name type="scientific">Cinnamomum micranthum f. kanehirae</name>
    <dbReference type="NCBI Taxonomy" id="337451"/>
    <lineage>
        <taxon>Eukaryota</taxon>
        <taxon>Viridiplantae</taxon>
        <taxon>Streptophyta</taxon>
        <taxon>Embryophyta</taxon>
        <taxon>Tracheophyta</taxon>
        <taxon>Spermatophyta</taxon>
        <taxon>Magnoliopsida</taxon>
        <taxon>Magnoliidae</taxon>
        <taxon>Laurales</taxon>
        <taxon>Lauraceae</taxon>
        <taxon>Cinnamomum</taxon>
    </lineage>
</organism>
<evidence type="ECO:0000313" key="2">
    <source>
        <dbReference type="EMBL" id="RWR92798.1"/>
    </source>
</evidence>
<feature type="transmembrane region" description="Helical" evidence="1">
    <location>
        <begin position="265"/>
        <end position="293"/>
    </location>
</feature>
<gene>
    <name evidence="2" type="ORF">CKAN_02202200</name>
</gene>